<evidence type="ECO:0000256" key="3">
    <source>
        <dbReference type="ARBA" id="ARBA00022833"/>
    </source>
</evidence>
<keyword evidence="1" id="KW-0479">Metal-binding</keyword>
<sequence>MATSSRPDDYRRKWDREEYERLAQEKLEDEDIDVDWKSRDKQPPIRREFLKPRDYRVDLESKLGPKIL</sequence>
<evidence type="ECO:0000313" key="6">
    <source>
        <dbReference type="Proteomes" id="UP000807504"/>
    </source>
</evidence>
<proteinExistence type="predicted"/>
<dbReference type="EMBL" id="JABXBU010001863">
    <property type="protein sequence ID" value="KAF8783347.1"/>
    <property type="molecule type" value="Genomic_DNA"/>
</dbReference>
<dbReference type="AlphaFoldDB" id="A0A8T0F0I5"/>
<dbReference type="PANTHER" id="PTHR45986">
    <property type="entry name" value="ZINC FINGER MATRIN-TYPE PROTEIN 2"/>
    <property type="match status" value="1"/>
</dbReference>
<evidence type="ECO:0000313" key="5">
    <source>
        <dbReference type="EMBL" id="KAF8783347.1"/>
    </source>
</evidence>
<reference evidence="5" key="2">
    <citation type="submission" date="2020-06" db="EMBL/GenBank/DDBJ databases">
        <authorList>
            <person name="Sheffer M."/>
        </authorList>
    </citation>
    <scope>NUCLEOTIDE SEQUENCE</scope>
</reference>
<name>A0A8T0F0I5_ARGBR</name>
<gene>
    <name evidence="5" type="ORF">HNY73_013521</name>
</gene>
<dbReference type="GO" id="GO:0008270">
    <property type="term" value="F:zinc ion binding"/>
    <property type="evidence" value="ECO:0007669"/>
    <property type="project" value="UniProtKB-KW"/>
</dbReference>
<dbReference type="GO" id="GO:0046540">
    <property type="term" value="C:U4/U6 x U5 tri-snRNP complex"/>
    <property type="evidence" value="ECO:0007669"/>
    <property type="project" value="TreeGrafter"/>
</dbReference>
<dbReference type="Proteomes" id="UP000807504">
    <property type="component" value="Unassembled WGS sequence"/>
</dbReference>
<evidence type="ECO:0000256" key="4">
    <source>
        <dbReference type="ARBA" id="ARBA00023242"/>
    </source>
</evidence>
<dbReference type="InterPro" id="IPR040107">
    <property type="entry name" value="Snu23"/>
</dbReference>
<keyword evidence="4" id="KW-0539">Nucleus</keyword>
<dbReference type="PANTHER" id="PTHR45986:SF1">
    <property type="entry name" value="ZINC FINGER MATRIN-TYPE PROTEIN 2"/>
    <property type="match status" value="1"/>
</dbReference>
<organism evidence="5 6">
    <name type="scientific">Argiope bruennichi</name>
    <name type="common">Wasp spider</name>
    <name type="synonym">Aranea bruennichi</name>
    <dbReference type="NCBI Taxonomy" id="94029"/>
    <lineage>
        <taxon>Eukaryota</taxon>
        <taxon>Metazoa</taxon>
        <taxon>Ecdysozoa</taxon>
        <taxon>Arthropoda</taxon>
        <taxon>Chelicerata</taxon>
        <taxon>Arachnida</taxon>
        <taxon>Araneae</taxon>
        <taxon>Araneomorphae</taxon>
        <taxon>Entelegynae</taxon>
        <taxon>Araneoidea</taxon>
        <taxon>Araneidae</taxon>
        <taxon>Argiope</taxon>
    </lineage>
</organism>
<reference evidence="5" key="1">
    <citation type="journal article" date="2020" name="bioRxiv">
        <title>Chromosome-level reference genome of the European wasp spider Argiope bruennichi: a resource for studies on range expansion and evolutionary adaptation.</title>
        <authorList>
            <person name="Sheffer M.M."/>
            <person name="Hoppe A."/>
            <person name="Krehenwinkel H."/>
            <person name="Uhl G."/>
            <person name="Kuss A.W."/>
            <person name="Jensen L."/>
            <person name="Jensen C."/>
            <person name="Gillespie R.G."/>
            <person name="Hoff K.J."/>
            <person name="Prost S."/>
        </authorList>
    </citation>
    <scope>NUCLEOTIDE SEQUENCE</scope>
</reference>
<keyword evidence="3" id="KW-0862">Zinc</keyword>
<comment type="caution">
    <text evidence="5">The sequence shown here is derived from an EMBL/GenBank/DDBJ whole genome shotgun (WGS) entry which is preliminary data.</text>
</comment>
<dbReference type="GO" id="GO:0000398">
    <property type="term" value="P:mRNA splicing, via spliceosome"/>
    <property type="evidence" value="ECO:0007669"/>
    <property type="project" value="InterPro"/>
</dbReference>
<keyword evidence="6" id="KW-1185">Reference proteome</keyword>
<keyword evidence="2" id="KW-0863">Zinc-finger</keyword>
<evidence type="ECO:0000256" key="1">
    <source>
        <dbReference type="ARBA" id="ARBA00022723"/>
    </source>
</evidence>
<accession>A0A8T0F0I5</accession>
<protein>
    <submittedName>
        <fullName evidence="5">Zinc finger matrin-type protein 2 like protein</fullName>
    </submittedName>
</protein>
<evidence type="ECO:0000256" key="2">
    <source>
        <dbReference type="ARBA" id="ARBA00022771"/>
    </source>
</evidence>
<dbReference type="GO" id="GO:0005681">
    <property type="term" value="C:spliceosomal complex"/>
    <property type="evidence" value="ECO:0007669"/>
    <property type="project" value="InterPro"/>
</dbReference>